<evidence type="ECO:0000256" key="1">
    <source>
        <dbReference type="SAM" id="MobiDB-lite"/>
    </source>
</evidence>
<dbReference type="EMBL" id="SWFS01000014">
    <property type="protein sequence ID" value="KAA8917719.1"/>
    <property type="molecule type" value="Genomic_DNA"/>
</dbReference>
<dbReference type="InterPro" id="IPR036420">
    <property type="entry name" value="BRCT_dom_sf"/>
</dbReference>
<gene>
    <name evidence="3" type="ORF">TRICI_000158</name>
</gene>
<dbReference type="PANTHER" id="PTHR47667:SF1">
    <property type="entry name" value="REGULATOR OF TY1 TRANSPOSITION PROTEIN 107"/>
    <property type="match status" value="1"/>
</dbReference>
<feature type="compositionally biased region" description="Low complexity" evidence="1">
    <location>
        <begin position="422"/>
        <end position="433"/>
    </location>
</feature>
<evidence type="ECO:0000313" key="4">
    <source>
        <dbReference type="Proteomes" id="UP000761534"/>
    </source>
</evidence>
<dbReference type="GO" id="GO:0005634">
    <property type="term" value="C:nucleus"/>
    <property type="evidence" value="ECO:0007669"/>
    <property type="project" value="TreeGrafter"/>
</dbReference>
<dbReference type="VEuPathDB" id="FungiDB:TRICI_000158"/>
<protein>
    <recommendedName>
        <fullName evidence="2">BRCT domain-containing protein</fullName>
    </recommendedName>
</protein>
<dbReference type="SUPFAM" id="SSF52113">
    <property type="entry name" value="BRCT domain"/>
    <property type="match status" value="4"/>
</dbReference>
<dbReference type="GO" id="GO:0035361">
    <property type="term" value="C:Cul8-RING ubiquitin ligase complex"/>
    <property type="evidence" value="ECO:0007669"/>
    <property type="project" value="TreeGrafter"/>
</dbReference>
<sequence length="850" mass="95995">MMSESVAFTYKKTFLITRTMDFPLASEIERMESVSLVTPDWVAKCVQQQKILPKEPYSPDPRHILRDVAISVTGLSSGDTTAIFAAAWALGAQFSSRIFVYTTHLIATSDSLERCRQVVENGYDIKIVLPTWISDCMKLRRRVDDAPYCFPNPSILSTKTPQRMNEEEDEQKFKYTHSRHGSATPPKRLQVYNNIFEGKAVCFGADVKFDMLEQDVCDLVMEMGAGKVAERIEDSDVLVCQFRKGPDYIAASQRGLIVGSLSWIYYMAFHNEWSSPLDHLLHYPLPTEPLPGMENQVISVTNYVGEARGYLEELICALGARYTGQLSCDVSTHLICAYPEGQKYNAARAWNMDIVSHLWLEESYALWEVQPLSNRKYSYLPEKINLQHILGMTKLIPERLKQFYDGKEVVRDNETPRVKAGTPPLDLKTPLTSTKKKLNTYGKKSSSSRRPMPTGLVRESVADREQRPASAPEAEPITGSPKARAPTLNAPTDKEEAEAEDVEMQTADKTTEGEGEPTPPSHEPTPTSDEASKRTKEPGSSSRTKKQKTSDAMGEELIKRETTTTPTTTKPAKKQKPTKKQRTSNMEDSEEITEREADTIREQTPKAGTDDAGPTQTKKQKTSSSSSSQNKGEEMRIILAGLDDNENRKITLKRTKLAKLGIVIVEEPEEATCIIATRRRTSEKFLRALSTVEYVIHPDYLFFCIEQDAKIEPIPDEYWVSQQDEGLKQCIQRRKENFGNKPSQLFKGFQFNMAVGNIFSQLDRVVQTHGALPSQKITAKNPKTYAVSQNDNVIVLAIEDEKDKTAEMRRNLRKRADENNQSLFVYDRGWLTDAIIKMSVQFDDNQLQIT</sequence>
<dbReference type="Pfam" id="PF12738">
    <property type="entry name" value="PTCB-BRCT"/>
    <property type="match status" value="1"/>
</dbReference>
<dbReference type="Proteomes" id="UP000761534">
    <property type="component" value="Unassembled WGS sequence"/>
</dbReference>
<dbReference type="PANTHER" id="PTHR47667">
    <property type="entry name" value="REGULATOR OF TY1 TRANSPOSITION PROTEIN 107"/>
    <property type="match status" value="1"/>
</dbReference>
<name>A0A642VEA1_9ASCO</name>
<comment type="caution">
    <text evidence="3">The sequence shown here is derived from an EMBL/GenBank/DDBJ whole genome shotgun (WGS) entry which is preliminary data.</text>
</comment>
<dbReference type="Gene3D" id="3.40.50.10190">
    <property type="entry name" value="BRCT domain"/>
    <property type="match status" value="4"/>
</dbReference>
<dbReference type="PROSITE" id="PS50172">
    <property type="entry name" value="BRCT"/>
    <property type="match status" value="3"/>
</dbReference>
<feature type="region of interest" description="Disordered" evidence="1">
    <location>
        <begin position="414"/>
        <end position="633"/>
    </location>
</feature>
<keyword evidence="4" id="KW-1185">Reference proteome</keyword>
<feature type="domain" description="BRCT" evidence="2">
    <location>
        <begin position="1"/>
        <end position="59"/>
    </location>
</feature>
<feature type="compositionally biased region" description="Basic and acidic residues" evidence="1">
    <location>
        <begin position="592"/>
        <end position="604"/>
    </location>
</feature>
<organism evidence="3 4">
    <name type="scientific">Trichomonascus ciferrii</name>
    <dbReference type="NCBI Taxonomy" id="44093"/>
    <lineage>
        <taxon>Eukaryota</taxon>
        <taxon>Fungi</taxon>
        <taxon>Dikarya</taxon>
        <taxon>Ascomycota</taxon>
        <taxon>Saccharomycotina</taxon>
        <taxon>Dipodascomycetes</taxon>
        <taxon>Dipodascales</taxon>
        <taxon>Trichomonascaceae</taxon>
        <taxon>Trichomonascus</taxon>
        <taxon>Trichomonascus ciferrii complex</taxon>
    </lineage>
</organism>
<proteinExistence type="predicted"/>
<dbReference type="GO" id="GO:0006302">
    <property type="term" value="P:double-strand break repair"/>
    <property type="evidence" value="ECO:0007669"/>
    <property type="project" value="TreeGrafter"/>
</dbReference>
<accession>A0A642VEA1</accession>
<feature type="domain" description="BRCT" evidence="2">
    <location>
        <begin position="285"/>
        <end position="377"/>
    </location>
</feature>
<dbReference type="InterPro" id="IPR053036">
    <property type="entry name" value="CellCycle_DNARepair_Reg"/>
</dbReference>
<dbReference type="Pfam" id="PF16770">
    <property type="entry name" value="RTT107_BRCT_5"/>
    <property type="match status" value="1"/>
</dbReference>
<evidence type="ECO:0000259" key="2">
    <source>
        <dbReference type="PROSITE" id="PS50172"/>
    </source>
</evidence>
<evidence type="ECO:0000313" key="3">
    <source>
        <dbReference type="EMBL" id="KAA8917719.1"/>
    </source>
</evidence>
<dbReference type="GO" id="GO:1990683">
    <property type="term" value="P:DNA double-strand break attachment to nuclear envelope"/>
    <property type="evidence" value="ECO:0007669"/>
    <property type="project" value="TreeGrafter"/>
</dbReference>
<dbReference type="InterPro" id="IPR001357">
    <property type="entry name" value="BRCT_dom"/>
</dbReference>
<dbReference type="AlphaFoldDB" id="A0A642VEA1"/>
<feature type="compositionally biased region" description="Basic residues" evidence="1">
    <location>
        <begin position="571"/>
        <end position="582"/>
    </location>
</feature>
<dbReference type="OrthoDB" id="342264at2759"/>
<feature type="domain" description="BRCT" evidence="2">
    <location>
        <begin position="60"/>
        <end position="150"/>
    </location>
</feature>
<reference evidence="3" key="1">
    <citation type="journal article" date="2019" name="G3 (Bethesda)">
        <title>Genome Assemblies of Two Rare Opportunistic Yeast Pathogens: Diutina rugosa (syn. Candida rugosa) and Trichomonascus ciferrii (syn. Candida ciferrii).</title>
        <authorList>
            <person name="Mixao V."/>
            <person name="Saus E."/>
            <person name="Hansen A.P."/>
            <person name="Lass-Florl C."/>
            <person name="Gabaldon T."/>
        </authorList>
    </citation>
    <scope>NUCLEOTIDE SEQUENCE</scope>
    <source>
        <strain evidence="3">CBS 4856</strain>
    </source>
</reference>
<dbReference type="SMART" id="SM00292">
    <property type="entry name" value="BRCT"/>
    <property type="match status" value="4"/>
</dbReference>